<feature type="domain" description="Peptidase M20 dimerisation" evidence="2">
    <location>
        <begin position="206"/>
        <end position="299"/>
    </location>
</feature>
<dbReference type="RefSeq" id="WP_154527623.1">
    <property type="nucleotide sequence ID" value="NZ_VUNH01000001.1"/>
</dbReference>
<dbReference type="PIRSF" id="PIRSF037226">
    <property type="entry name" value="Amidohydrolase_ACY1L2_prd"/>
    <property type="match status" value="1"/>
</dbReference>
<dbReference type="PANTHER" id="PTHR30575">
    <property type="entry name" value="PEPTIDASE M20"/>
    <property type="match status" value="1"/>
</dbReference>
<dbReference type="InterPro" id="IPR002933">
    <property type="entry name" value="Peptidase_M20"/>
</dbReference>
<dbReference type="InterPro" id="IPR036264">
    <property type="entry name" value="Bact_exopeptidase_dim_dom"/>
</dbReference>
<dbReference type="InterPro" id="IPR052030">
    <property type="entry name" value="Peptidase_M20/M20A_hydrolases"/>
</dbReference>
<dbReference type="GO" id="GO:0016805">
    <property type="term" value="F:dipeptidase activity"/>
    <property type="evidence" value="ECO:0007669"/>
    <property type="project" value="InterPro"/>
</dbReference>
<proteinExistence type="inferred from homology"/>
<sequence>MVDRESLKKKIFAAADAAEPMARAYAEDIAANAELGFFEKRTSGKLAENLESLGLKLKKSIALTGLRADIGENKGPKIALIGELDGIVCRNHPQANPVDGASHSCGHNLQTAIVLTAAAALVRSGVMKELDGSVTLMAVPAEEFIEIDRRKKMRDEGTIAYLCGKPEFVRLGEFDDVDMAMMVHAGEFSAGPAFSVPYHGNGFRVFMVRYEGKQAHAAAAPDQGINALYAAVAGINAVNTLRETFRDNDHVRVHFIITKGGDSVNSVPDDVRLEGYVRAADAAVIDSVFAKVERAFRSGAEALGCKFHFTSIPGDMPLAVCDSLNRLFAENAAALVGRDNVLTGSYFAASTDMGDICHLMPGIHPSAGGSVGALHSAQFKVTDFRAAVLDSAKVLLATVVDLLADDAAKAREIIGGFKPIYTKAQYLAAMDARFSEH</sequence>
<dbReference type="InterPro" id="IPR011650">
    <property type="entry name" value="Peptidase_M20_dimer"/>
</dbReference>
<reference evidence="3 4" key="1">
    <citation type="submission" date="2019-08" db="EMBL/GenBank/DDBJ databases">
        <title>In-depth cultivation of the pig gut microbiome towards novel bacterial diversity and tailored functional studies.</title>
        <authorList>
            <person name="Wylensek D."/>
            <person name="Hitch T.C.A."/>
            <person name="Clavel T."/>
        </authorList>
    </citation>
    <scope>NUCLEOTIDE SEQUENCE [LARGE SCALE GENOMIC DNA]</scope>
    <source>
        <strain evidence="3 4">SM-530-WT-4B</strain>
    </source>
</reference>
<comment type="similarity">
    <text evidence="1">Belongs to the peptidase M20A family.</text>
</comment>
<dbReference type="GO" id="GO:0005737">
    <property type="term" value="C:cytoplasm"/>
    <property type="evidence" value="ECO:0007669"/>
    <property type="project" value="TreeGrafter"/>
</dbReference>
<name>A0A6L5Y869_9BACT</name>
<organism evidence="3 4">
    <name type="scientific">Pyramidobacter porci</name>
    <dbReference type="NCBI Taxonomy" id="2605789"/>
    <lineage>
        <taxon>Bacteria</taxon>
        <taxon>Thermotogati</taxon>
        <taxon>Synergistota</taxon>
        <taxon>Synergistia</taxon>
        <taxon>Synergistales</taxon>
        <taxon>Dethiosulfovibrionaceae</taxon>
        <taxon>Pyramidobacter</taxon>
    </lineage>
</organism>
<dbReference type="GO" id="GO:0046657">
    <property type="term" value="P:folic acid catabolic process"/>
    <property type="evidence" value="ECO:0007669"/>
    <property type="project" value="TreeGrafter"/>
</dbReference>
<evidence type="ECO:0000259" key="2">
    <source>
        <dbReference type="Pfam" id="PF07687"/>
    </source>
</evidence>
<comment type="caution">
    <text evidence="3">The sequence shown here is derived from an EMBL/GenBank/DDBJ whole genome shotgun (WGS) entry which is preliminary data.</text>
</comment>
<dbReference type="NCBIfam" id="TIGR01891">
    <property type="entry name" value="amidohydrolases"/>
    <property type="match status" value="1"/>
</dbReference>
<dbReference type="GO" id="GO:0071713">
    <property type="term" value="F:para-aminobenzoyl-glutamate hydrolase activity"/>
    <property type="evidence" value="ECO:0007669"/>
    <property type="project" value="TreeGrafter"/>
</dbReference>
<keyword evidence="3" id="KW-0378">Hydrolase</keyword>
<dbReference type="Gene3D" id="3.30.70.360">
    <property type="match status" value="1"/>
</dbReference>
<dbReference type="SUPFAM" id="SSF53187">
    <property type="entry name" value="Zn-dependent exopeptidases"/>
    <property type="match status" value="1"/>
</dbReference>
<dbReference type="Proteomes" id="UP000473699">
    <property type="component" value="Unassembled WGS sequence"/>
</dbReference>
<dbReference type="Pfam" id="PF07687">
    <property type="entry name" value="M20_dimer"/>
    <property type="match status" value="1"/>
</dbReference>
<dbReference type="InterPro" id="IPR017439">
    <property type="entry name" value="Amidohydrolase"/>
</dbReference>
<evidence type="ECO:0000313" key="3">
    <source>
        <dbReference type="EMBL" id="MST54480.1"/>
    </source>
</evidence>
<dbReference type="PANTHER" id="PTHR30575:SF3">
    <property type="entry name" value="PEPTIDASE M20 DIMERISATION DOMAIN-CONTAINING PROTEIN"/>
    <property type="match status" value="1"/>
</dbReference>
<protein>
    <recommendedName>
        <fullName evidence="1">Peptidase M20 domain-containing protein 2</fullName>
    </recommendedName>
</protein>
<dbReference type="Pfam" id="PF01546">
    <property type="entry name" value="Peptidase_M20"/>
    <property type="match status" value="1"/>
</dbReference>
<gene>
    <name evidence="3" type="ORF">FYJ74_00190</name>
</gene>
<accession>A0A6L5Y869</accession>
<evidence type="ECO:0000256" key="1">
    <source>
        <dbReference type="PIRNR" id="PIRNR037226"/>
    </source>
</evidence>
<dbReference type="SUPFAM" id="SSF55031">
    <property type="entry name" value="Bacterial exopeptidase dimerisation domain"/>
    <property type="match status" value="1"/>
</dbReference>
<dbReference type="AlphaFoldDB" id="A0A6L5Y869"/>
<evidence type="ECO:0000313" key="4">
    <source>
        <dbReference type="Proteomes" id="UP000473699"/>
    </source>
</evidence>
<dbReference type="EMBL" id="VUNH01000001">
    <property type="protein sequence ID" value="MST54480.1"/>
    <property type="molecule type" value="Genomic_DNA"/>
</dbReference>
<dbReference type="InterPro" id="IPR017144">
    <property type="entry name" value="Xaa-Arg_dipeptidase"/>
</dbReference>
<keyword evidence="4" id="KW-1185">Reference proteome</keyword>
<dbReference type="Gene3D" id="3.40.630.10">
    <property type="entry name" value="Zn peptidases"/>
    <property type="match status" value="1"/>
</dbReference>